<dbReference type="SUPFAM" id="SSF53167">
    <property type="entry name" value="Purine and uridine phosphorylases"/>
    <property type="match status" value="1"/>
</dbReference>
<dbReference type="Pfam" id="PF01048">
    <property type="entry name" value="PNP_UDP_1"/>
    <property type="match status" value="1"/>
</dbReference>
<dbReference type="RefSeq" id="WP_189415797.1">
    <property type="nucleotide sequence ID" value="NZ_BMYZ01000001.1"/>
</dbReference>
<dbReference type="Gene3D" id="3.40.50.1580">
    <property type="entry name" value="Nucleoside phosphorylase domain"/>
    <property type="match status" value="1"/>
</dbReference>
<comment type="caution">
    <text evidence="2">The sequence shown here is derived from an EMBL/GenBank/DDBJ whole genome shotgun (WGS) entry which is preliminary data.</text>
</comment>
<feature type="domain" description="Nucleoside phosphorylase" evidence="1">
    <location>
        <begin position="18"/>
        <end position="76"/>
    </location>
</feature>
<keyword evidence="3" id="KW-1185">Reference proteome</keyword>
<evidence type="ECO:0000313" key="2">
    <source>
        <dbReference type="EMBL" id="GGY64240.1"/>
    </source>
</evidence>
<sequence length="200" mass="21845">MKVMVVFPTSTEAHFFSHPQVVTAICGVGLSAAAYNTAKLIAQHKPDWMIMAGIAGVYPHSQFKIGDVVLVESECESDLGFFTPNGFTHLADLDLAMDFSVTKHWGCPHLPSNSVLPIAKSNSMNAAMAPFINIQDADIENMEGAAFFQVCLAEQQGFLEVRSISNVVRIGDDDWDMEGSIRILTEGLHKLIDYLLASEP</sequence>
<evidence type="ECO:0000313" key="3">
    <source>
        <dbReference type="Proteomes" id="UP000619761"/>
    </source>
</evidence>
<dbReference type="InterPro" id="IPR000845">
    <property type="entry name" value="Nucleoside_phosphorylase_d"/>
</dbReference>
<dbReference type="EMBL" id="BMYZ01000001">
    <property type="protein sequence ID" value="GGY64240.1"/>
    <property type="molecule type" value="Genomic_DNA"/>
</dbReference>
<evidence type="ECO:0000259" key="1">
    <source>
        <dbReference type="Pfam" id="PF01048"/>
    </source>
</evidence>
<gene>
    <name evidence="2" type="ORF">GCM10011613_05000</name>
</gene>
<organism evidence="2 3">
    <name type="scientific">Cellvibrio zantedeschiae</name>
    <dbReference type="NCBI Taxonomy" id="1237077"/>
    <lineage>
        <taxon>Bacteria</taxon>
        <taxon>Pseudomonadati</taxon>
        <taxon>Pseudomonadota</taxon>
        <taxon>Gammaproteobacteria</taxon>
        <taxon>Cellvibrionales</taxon>
        <taxon>Cellvibrionaceae</taxon>
        <taxon>Cellvibrio</taxon>
    </lineage>
</organism>
<protein>
    <recommendedName>
        <fullName evidence="1">Nucleoside phosphorylase domain-containing protein</fullName>
    </recommendedName>
</protein>
<reference evidence="3" key="1">
    <citation type="journal article" date="2019" name="Int. J. Syst. Evol. Microbiol.">
        <title>The Global Catalogue of Microorganisms (GCM) 10K type strain sequencing project: providing services to taxonomists for standard genome sequencing and annotation.</title>
        <authorList>
            <consortium name="The Broad Institute Genomics Platform"/>
            <consortium name="The Broad Institute Genome Sequencing Center for Infectious Disease"/>
            <person name="Wu L."/>
            <person name="Ma J."/>
        </authorList>
    </citation>
    <scope>NUCLEOTIDE SEQUENCE [LARGE SCALE GENOMIC DNA]</scope>
    <source>
        <strain evidence="3">KCTC 32239</strain>
    </source>
</reference>
<accession>A0ABQ3AQM8</accession>
<dbReference type="PANTHER" id="PTHR46832:SF2">
    <property type="entry name" value="FUTALOSINE HYDROLASE"/>
    <property type="match status" value="1"/>
</dbReference>
<name>A0ABQ3AQM8_9GAMM</name>
<proteinExistence type="predicted"/>
<dbReference type="InterPro" id="IPR035994">
    <property type="entry name" value="Nucleoside_phosphorylase_sf"/>
</dbReference>
<dbReference type="PANTHER" id="PTHR46832">
    <property type="entry name" value="5'-METHYLTHIOADENOSINE/S-ADENOSYLHOMOCYSTEINE NUCLEOSIDASE"/>
    <property type="match status" value="1"/>
</dbReference>
<dbReference type="Proteomes" id="UP000619761">
    <property type="component" value="Unassembled WGS sequence"/>
</dbReference>